<dbReference type="STRING" id="946362.F2UDM8"/>
<dbReference type="FunFam" id="3.30.200.20:FF:000042">
    <property type="entry name" value="Aurora kinase A"/>
    <property type="match status" value="1"/>
</dbReference>
<protein>
    <submittedName>
        <fullName evidence="12">CAMK/CAMKL protein kinase</fullName>
    </submittedName>
</protein>
<feature type="compositionally biased region" description="Basic residues" evidence="10">
    <location>
        <begin position="1135"/>
        <end position="1157"/>
    </location>
</feature>
<feature type="compositionally biased region" description="Gly residues" evidence="10">
    <location>
        <begin position="937"/>
        <end position="947"/>
    </location>
</feature>
<evidence type="ECO:0000313" key="12">
    <source>
        <dbReference type="EMBL" id="EGD74723.1"/>
    </source>
</evidence>
<dbReference type="FunFam" id="1.10.510.10:FF:000571">
    <property type="entry name" value="Maternal embryonic leucine zipper kinase"/>
    <property type="match status" value="1"/>
</dbReference>
<feature type="cross-link" description="Glycyl lysine isopeptide (Lys-Gly) (interchain with G-Cter in SUMO2)" evidence="8">
    <location>
        <position position="324"/>
    </location>
</feature>
<dbReference type="Gene3D" id="1.10.510.10">
    <property type="entry name" value="Transferase(Phosphotransferase) domain 1"/>
    <property type="match status" value="1"/>
</dbReference>
<feature type="compositionally biased region" description="Polar residues" evidence="10">
    <location>
        <begin position="1164"/>
        <end position="1175"/>
    </location>
</feature>
<feature type="region of interest" description="Disordered" evidence="10">
    <location>
        <begin position="527"/>
        <end position="827"/>
    </location>
</feature>
<evidence type="ECO:0000256" key="5">
    <source>
        <dbReference type="ARBA" id="ARBA00022840"/>
    </source>
</evidence>
<dbReference type="InParanoid" id="F2UDM8"/>
<keyword evidence="2" id="KW-0808">Transferase</keyword>
<dbReference type="InterPro" id="IPR011009">
    <property type="entry name" value="Kinase-like_dom_sf"/>
</dbReference>
<feature type="compositionally biased region" description="Basic and acidic residues" evidence="10">
    <location>
        <begin position="657"/>
        <end position="675"/>
    </location>
</feature>
<feature type="region of interest" description="Disordered" evidence="10">
    <location>
        <begin position="1091"/>
        <end position="1312"/>
    </location>
</feature>
<feature type="compositionally biased region" description="Basic residues" evidence="10">
    <location>
        <begin position="603"/>
        <end position="617"/>
    </location>
</feature>
<dbReference type="PROSITE" id="PS00107">
    <property type="entry name" value="PROTEIN_KINASE_ATP"/>
    <property type="match status" value="1"/>
</dbReference>
<dbReference type="PANTHER" id="PTHR24350">
    <property type="entry name" value="SERINE/THREONINE-PROTEIN KINASE IAL-RELATED"/>
    <property type="match status" value="1"/>
</dbReference>
<evidence type="ECO:0000256" key="9">
    <source>
        <dbReference type="PROSITE-ProRule" id="PRU10141"/>
    </source>
</evidence>
<dbReference type="PROSITE" id="PS50011">
    <property type="entry name" value="PROTEIN_KINASE_DOM"/>
    <property type="match status" value="1"/>
</dbReference>
<feature type="compositionally biased region" description="Basic residues" evidence="10">
    <location>
        <begin position="760"/>
        <end position="769"/>
    </location>
</feature>
<keyword evidence="13" id="KW-1185">Reference proteome</keyword>
<dbReference type="EMBL" id="GL832969">
    <property type="protein sequence ID" value="EGD74723.1"/>
    <property type="molecule type" value="Genomic_DNA"/>
</dbReference>
<reference evidence="12" key="1">
    <citation type="submission" date="2009-08" db="EMBL/GenBank/DDBJ databases">
        <title>Annotation of Salpingoeca rosetta.</title>
        <authorList>
            <consortium name="The Broad Institute Genome Sequencing Platform"/>
            <person name="Russ C."/>
            <person name="Cuomo C."/>
            <person name="Burger G."/>
            <person name="Gray M.W."/>
            <person name="Holland P.W.H."/>
            <person name="King N."/>
            <person name="Lang F.B.F."/>
            <person name="Roger A.J."/>
            <person name="Ruiz-Trillo I."/>
            <person name="Young S.K."/>
            <person name="Zeng Q."/>
            <person name="Gargeya S."/>
            <person name="Alvarado L."/>
            <person name="Berlin A."/>
            <person name="Chapman S.B."/>
            <person name="Chen Z."/>
            <person name="Freedman E."/>
            <person name="Gellesch M."/>
            <person name="Goldberg J."/>
            <person name="Griggs A."/>
            <person name="Gujja S."/>
            <person name="Heilman E."/>
            <person name="Heiman D."/>
            <person name="Howarth C."/>
            <person name="Mehta T."/>
            <person name="Neiman D."/>
            <person name="Pearson M."/>
            <person name="Roberts A."/>
            <person name="Saif S."/>
            <person name="Shea T."/>
            <person name="Shenoy N."/>
            <person name="Sisk P."/>
            <person name="Stolte C."/>
            <person name="Sykes S."/>
            <person name="White J."/>
            <person name="Yandava C."/>
            <person name="Haas B."/>
            <person name="Nusbaum C."/>
            <person name="Birren B."/>
        </authorList>
    </citation>
    <scope>NUCLEOTIDE SEQUENCE [LARGE SCALE GENOMIC DNA]</scope>
    <source>
        <strain evidence="12">ATCC 50818</strain>
    </source>
</reference>
<dbReference type="Proteomes" id="UP000007799">
    <property type="component" value="Unassembled WGS sequence"/>
</dbReference>
<evidence type="ECO:0000256" key="6">
    <source>
        <dbReference type="PIRSR" id="PIRSR630616-1"/>
    </source>
</evidence>
<feature type="compositionally biased region" description="Low complexity" evidence="10">
    <location>
        <begin position="676"/>
        <end position="690"/>
    </location>
</feature>
<feature type="compositionally biased region" description="Basic and acidic residues" evidence="10">
    <location>
        <begin position="735"/>
        <end position="745"/>
    </location>
</feature>
<feature type="compositionally biased region" description="Low complexity" evidence="10">
    <location>
        <begin position="61"/>
        <end position="78"/>
    </location>
</feature>
<accession>F2UDM8</accession>
<dbReference type="Pfam" id="PF00069">
    <property type="entry name" value="Pkinase"/>
    <property type="match status" value="1"/>
</dbReference>
<dbReference type="PROSITE" id="PS00108">
    <property type="entry name" value="PROTEIN_KINASE_ST"/>
    <property type="match status" value="1"/>
</dbReference>
<dbReference type="KEGG" id="sre:PTSG_12391"/>
<feature type="binding site" evidence="7">
    <location>
        <position position="340"/>
    </location>
    <ligand>
        <name>ATP</name>
        <dbReference type="ChEBI" id="CHEBI:30616"/>
    </ligand>
</feature>
<feature type="compositionally biased region" description="Polar residues" evidence="10">
    <location>
        <begin position="1"/>
        <end position="34"/>
    </location>
</feature>
<dbReference type="CDD" id="cd14003">
    <property type="entry name" value="STKc_AMPK-like"/>
    <property type="match status" value="1"/>
</dbReference>
<feature type="compositionally biased region" description="Low complexity" evidence="10">
    <location>
        <begin position="850"/>
        <end position="867"/>
    </location>
</feature>
<evidence type="ECO:0000256" key="3">
    <source>
        <dbReference type="ARBA" id="ARBA00022741"/>
    </source>
</evidence>
<keyword evidence="5 7" id="KW-0067">ATP-binding</keyword>
<dbReference type="InterPro" id="IPR000719">
    <property type="entry name" value="Prot_kinase_dom"/>
</dbReference>
<feature type="compositionally biased region" description="Basic residues" evidence="10">
    <location>
        <begin position="539"/>
        <end position="551"/>
    </location>
</feature>
<dbReference type="SMART" id="SM00220">
    <property type="entry name" value="S_TKc"/>
    <property type="match status" value="1"/>
</dbReference>
<feature type="binding site" evidence="7">
    <location>
        <begin position="326"/>
        <end position="327"/>
    </location>
    <ligand>
        <name>ATP</name>
        <dbReference type="ChEBI" id="CHEBI:30616"/>
    </ligand>
</feature>
<dbReference type="InterPro" id="IPR030616">
    <property type="entry name" value="Aur-like"/>
</dbReference>
<dbReference type="GO" id="GO:0004674">
    <property type="term" value="F:protein serine/threonine kinase activity"/>
    <property type="evidence" value="ECO:0007669"/>
    <property type="project" value="UniProtKB-KW"/>
</dbReference>
<keyword evidence="4 12" id="KW-0418">Kinase</keyword>
<feature type="compositionally biased region" description="Basic residues" evidence="10">
    <location>
        <begin position="573"/>
        <end position="585"/>
    </location>
</feature>
<dbReference type="InterPro" id="IPR008271">
    <property type="entry name" value="Ser/Thr_kinase_AS"/>
</dbReference>
<evidence type="ECO:0000256" key="2">
    <source>
        <dbReference type="ARBA" id="ARBA00022679"/>
    </source>
</evidence>
<feature type="compositionally biased region" description="Acidic residues" evidence="10">
    <location>
        <begin position="79"/>
        <end position="94"/>
    </location>
</feature>
<feature type="region of interest" description="Disordered" evidence="10">
    <location>
        <begin position="1"/>
        <end position="180"/>
    </location>
</feature>
<proteinExistence type="predicted"/>
<name>F2UDM8_SALR5</name>
<dbReference type="GO" id="GO:0005524">
    <property type="term" value="F:ATP binding"/>
    <property type="evidence" value="ECO:0007669"/>
    <property type="project" value="UniProtKB-UniRule"/>
</dbReference>
<dbReference type="RefSeq" id="XP_004992980.1">
    <property type="nucleotide sequence ID" value="XM_004992923.1"/>
</dbReference>
<feature type="compositionally biased region" description="Low complexity" evidence="10">
    <location>
        <begin position="552"/>
        <end position="566"/>
    </location>
</feature>
<dbReference type="SUPFAM" id="SSF56112">
    <property type="entry name" value="Protein kinase-like (PK-like)"/>
    <property type="match status" value="1"/>
</dbReference>
<feature type="compositionally biased region" description="Polar residues" evidence="10">
    <location>
        <begin position="983"/>
        <end position="993"/>
    </location>
</feature>
<dbReference type="eggNOG" id="KOG0586">
    <property type="taxonomic scope" value="Eukaryota"/>
</dbReference>
<dbReference type="GeneID" id="16073553"/>
<keyword evidence="1" id="KW-0723">Serine/threonine-protein kinase</keyword>
<feature type="compositionally biased region" description="Polar residues" evidence="10">
    <location>
        <begin position="778"/>
        <end position="793"/>
    </location>
</feature>
<evidence type="ECO:0000256" key="8">
    <source>
        <dbReference type="PIRSR" id="PIRSR630616-3"/>
    </source>
</evidence>
<feature type="compositionally biased region" description="Polar residues" evidence="10">
    <location>
        <begin position="880"/>
        <end position="893"/>
    </location>
</feature>
<organism evidence="13">
    <name type="scientific">Salpingoeca rosetta (strain ATCC 50818 / BSB-021)</name>
    <dbReference type="NCBI Taxonomy" id="946362"/>
    <lineage>
        <taxon>Eukaryota</taxon>
        <taxon>Choanoflagellata</taxon>
        <taxon>Craspedida</taxon>
        <taxon>Salpingoecidae</taxon>
        <taxon>Salpingoeca</taxon>
    </lineage>
</organism>
<feature type="compositionally biased region" description="Low complexity" evidence="10">
    <location>
        <begin position="706"/>
        <end position="734"/>
    </location>
</feature>
<feature type="compositionally biased region" description="Low complexity" evidence="10">
    <location>
        <begin position="618"/>
        <end position="628"/>
    </location>
</feature>
<evidence type="ECO:0000313" key="13">
    <source>
        <dbReference type="Proteomes" id="UP000007799"/>
    </source>
</evidence>
<sequence>MSLSPCRNTNPSTGSTTKSSSLFSHASNTGTVTHDNSKNDDTTNSNKTGSNREEPTKSIATTTATETGNNNNKNNNTDNNDDNTPDNTSDDSDDNSTSGHKETANTLATPPEDDDTDMSANPPTSPRPPSADQGQPQEQEQEEQHLAGGSTSSKRKQRKRHVRIAHAHDSPASAGAPDAMRISRRSLRRSVKSIKQVGPYAVGDKIGEGSYGAVHVATHLPTGQEVALKFIDRRKIKEKYIHENLEREVSIMQQLEHPFVIKLLQVVEFDDYMCIVTEKAEEDFLTILVDSGVIAEARAKKYAAQLMLAVQHLHQKGIAHRDLKVENMMLDKADHVKLIDFGLSNQLTPAKQLFTTCCGSLAYSAPELLGQKPYSFSVDVWGIGICLYVMLTARLPFHAESLTQLHANILEKNYTLPSSFSDDLKDLITRCFEFRPNKRITLDEMLAHPWAAEAVAEARTRADRLIEIDDEIVKRMTNMGYEEPEGLKESILANKWSSTYVTYHLFKQAKQFHKKKKPHLRATMSLQEIPSLPKPGGPHARHSTMSPKRHTAANANASANANANANGSGGSKQHTRYRSTRRAQTHARGSGEADTTPQSLSPARHHHQQHHQHHHHQQQQQQHLLQPLHPHPPTAPTDNGEQHEHQQQQHHHRFRHTSQEGEQGWRDGRRSDGRSGRSLSTSTSPRRWPSVHSRSRGRMASEGRVSQQQQQQRPSQQSQQSQLSRQSQQSQLSRQWRDGEGDGGSRSDVFSTDAGERVKARPQHGRRRRMDGDSSSSAQGSNAFDFNSGQWEDSVSGGVHNITIDDDDDDDERRSQMTGNSSRRDSYQDLLHVLHHDMSSMDEHKKRRSSLNVPSVSSLSSTASIANDGRPISRDRKRSNSMILLNKTPSSHDTIPAPPSPDLSPGRSFERARPTAAVGSRQGRHGSQRRRSPHQPGTGGTGGGQQMGRGRDELSSPSGRRAPSPPARPSPFHRSVSMLGPSTALSQAASSTRARNRDTGMRRNKSSTNVQDEYTASLRGLLSLLNKAAAAGSEEKKQACIERVNQGMYKCLRAAPDASFAKDALDIGWTLTGLKPTTDLDPLIDLVEDTIRGPRRGDGDGAGMSPISPNPPRRPKPTRATSTSTGFGSSQLHPHQLHPHHHLHHNHHHHHHHHHQNTPHMSRSKSGTDVMQTSLRAPFRPLLSPTPERTLPDINSKSPSPLPPGRGNAGGAGNTRATNANSPVSFLDDLQSSGDPSPRRTLPNAPKPNVHLSTQHQRHMRPSSTSHLRPLSPGRQGTPTPPPPTTLHPISQPTSRAVSPGRALRSGRSPGQ</sequence>
<feature type="active site" description="Proton acceptor" evidence="6">
    <location>
        <position position="322"/>
    </location>
</feature>
<feature type="binding site" evidence="7">
    <location>
        <begin position="278"/>
        <end position="280"/>
    </location>
    <ligand>
        <name>ATP</name>
        <dbReference type="ChEBI" id="CHEBI:30616"/>
    </ligand>
</feature>
<feature type="region of interest" description="Disordered" evidence="10">
    <location>
        <begin position="839"/>
        <end position="1012"/>
    </location>
</feature>
<gene>
    <name evidence="12" type="ORF">PTSG_12391</name>
</gene>
<feature type="compositionally biased region" description="Basic residues" evidence="10">
    <location>
        <begin position="153"/>
        <end position="165"/>
    </location>
</feature>
<evidence type="ECO:0000256" key="1">
    <source>
        <dbReference type="ARBA" id="ARBA00022527"/>
    </source>
</evidence>
<dbReference type="InterPro" id="IPR017441">
    <property type="entry name" value="Protein_kinase_ATP_BS"/>
</dbReference>
<evidence type="ECO:0000256" key="7">
    <source>
        <dbReference type="PIRSR" id="PIRSR630616-2"/>
    </source>
</evidence>
<evidence type="ECO:0000259" key="11">
    <source>
        <dbReference type="PROSITE" id="PS50011"/>
    </source>
</evidence>
<evidence type="ECO:0000256" key="10">
    <source>
        <dbReference type="SAM" id="MobiDB-lite"/>
    </source>
</evidence>
<feature type="compositionally biased region" description="Polar residues" evidence="10">
    <location>
        <begin position="1288"/>
        <end position="1297"/>
    </location>
</feature>
<feature type="domain" description="Protein kinase" evidence="11">
    <location>
        <begin position="200"/>
        <end position="451"/>
    </location>
</feature>
<feature type="binding site" evidence="7 9">
    <location>
        <position position="229"/>
    </location>
    <ligand>
        <name>ATP</name>
        <dbReference type="ChEBI" id="CHEBI:30616"/>
    </ligand>
</feature>
<keyword evidence="3 7" id="KW-0547">Nucleotide-binding</keyword>
<evidence type="ECO:0000256" key="4">
    <source>
        <dbReference type="ARBA" id="ARBA00022777"/>
    </source>
</evidence>
<feature type="compositionally biased region" description="Basic residues" evidence="10">
    <location>
        <begin position="922"/>
        <end position="933"/>
    </location>
</feature>